<dbReference type="PANTHER" id="PTHR47969">
    <property type="entry name" value="CHROMOSOME-ASSOCIATED KINESIN KIF4A-RELATED"/>
    <property type="match status" value="1"/>
</dbReference>
<feature type="compositionally biased region" description="Pro residues" evidence="6">
    <location>
        <begin position="503"/>
        <end position="515"/>
    </location>
</feature>
<dbReference type="GO" id="GO:0007052">
    <property type="term" value="P:mitotic spindle organization"/>
    <property type="evidence" value="ECO:0007669"/>
    <property type="project" value="TreeGrafter"/>
</dbReference>
<feature type="region of interest" description="Disordered" evidence="6">
    <location>
        <begin position="596"/>
        <end position="663"/>
    </location>
</feature>
<keyword evidence="9" id="KW-1185">Reference proteome</keyword>
<feature type="compositionally biased region" description="Low complexity" evidence="6">
    <location>
        <begin position="937"/>
        <end position="958"/>
    </location>
</feature>
<dbReference type="GO" id="GO:0005524">
    <property type="term" value="F:ATP binding"/>
    <property type="evidence" value="ECO:0007669"/>
    <property type="project" value="UniProtKB-UniRule"/>
</dbReference>
<feature type="compositionally biased region" description="Low complexity" evidence="6">
    <location>
        <begin position="824"/>
        <end position="839"/>
    </location>
</feature>
<feature type="compositionally biased region" description="Polar residues" evidence="6">
    <location>
        <begin position="1072"/>
        <end position="1087"/>
    </location>
</feature>
<feature type="compositionally biased region" description="Pro residues" evidence="6">
    <location>
        <begin position="1047"/>
        <end position="1058"/>
    </location>
</feature>
<reference evidence="8 9" key="1">
    <citation type="journal article" date="2021" name="Sci. Rep.">
        <title>Genome sequencing of the multicellular alga Astrephomene provides insights into convergent evolution of germ-soma differentiation.</title>
        <authorList>
            <person name="Yamashita S."/>
            <person name="Yamamoto K."/>
            <person name="Matsuzaki R."/>
            <person name="Suzuki S."/>
            <person name="Yamaguchi H."/>
            <person name="Hirooka S."/>
            <person name="Minakuchi Y."/>
            <person name="Miyagishima S."/>
            <person name="Kawachi M."/>
            <person name="Toyoda A."/>
            <person name="Nozaki H."/>
        </authorList>
    </citation>
    <scope>NUCLEOTIDE SEQUENCE [LARGE SCALE GENOMIC DNA]</scope>
    <source>
        <strain evidence="8 9">NIES-4017</strain>
    </source>
</reference>
<evidence type="ECO:0000256" key="3">
    <source>
        <dbReference type="ARBA" id="ARBA00023175"/>
    </source>
</evidence>
<comment type="similarity">
    <text evidence="4">Belongs to the TRAFAC class myosin-kinesin ATPase superfamily. Kinesin family.</text>
</comment>
<evidence type="ECO:0000256" key="1">
    <source>
        <dbReference type="ARBA" id="ARBA00022741"/>
    </source>
</evidence>
<evidence type="ECO:0000256" key="5">
    <source>
        <dbReference type="SAM" id="Coils"/>
    </source>
</evidence>
<dbReference type="InterPro" id="IPR036961">
    <property type="entry name" value="Kinesin_motor_dom_sf"/>
</dbReference>
<comment type="caution">
    <text evidence="8">The sequence shown here is derived from an EMBL/GenBank/DDBJ whole genome shotgun (WGS) entry which is preliminary data.</text>
</comment>
<dbReference type="SMART" id="SM00129">
    <property type="entry name" value="KISc"/>
    <property type="match status" value="1"/>
</dbReference>
<dbReference type="InterPro" id="IPR001752">
    <property type="entry name" value="Kinesin_motor_dom"/>
</dbReference>
<dbReference type="GO" id="GO:0003777">
    <property type="term" value="F:microtubule motor activity"/>
    <property type="evidence" value="ECO:0007669"/>
    <property type="project" value="InterPro"/>
</dbReference>
<dbReference type="CDD" id="cd00106">
    <property type="entry name" value="KISc"/>
    <property type="match status" value="1"/>
</dbReference>
<dbReference type="FunFam" id="3.40.850.10:FF:000195">
    <property type="entry name" value="Kinesin-like protein"/>
    <property type="match status" value="1"/>
</dbReference>
<organism evidence="8 9">
    <name type="scientific">Astrephomene gubernaculifera</name>
    <dbReference type="NCBI Taxonomy" id="47775"/>
    <lineage>
        <taxon>Eukaryota</taxon>
        <taxon>Viridiplantae</taxon>
        <taxon>Chlorophyta</taxon>
        <taxon>core chlorophytes</taxon>
        <taxon>Chlorophyceae</taxon>
        <taxon>CS clade</taxon>
        <taxon>Chlamydomonadales</taxon>
        <taxon>Astrephomenaceae</taxon>
        <taxon>Astrephomene</taxon>
    </lineage>
</organism>
<dbReference type="InterPro" id="IPR019821">
    <property type="entry name" value="Kinesin_motor_CS"/>
</dbReference>
<dbReference type="GO" id="GO:0051231">
    <property type="term" value="P:spindle elongation"/>
    <property type="evidence" value="ECO:0007669"/>
    <property type="project" value="TreeGrafter"/>
</dbReference>
<evidence type="ECO:0000256" key="6">
    <source>
        <dbReference type="SAM" id="MobiDB-lite"/>
    </source>
</evidence>
<feature type="region of interest" description="Disordered" evidence="6">
    <location>
        <begin position="1"/>
        <end position="69"/>
    </location>
</feature>
<dbReference type="Gene3D" id="3.40.850.10">
    <property type="entry name" value="Kinesin motor domain"/>
    <property type="match status" value="1"/>
</dbReference>
<keyword evidence="2 4" id="KW-0067">ATP-binding</keyword>
<dbReference type="GO" id="GO:0005875">
    <property type="term" value="C:microtubule associated complex"/>
    <property type="evidence" value="ECO:0007669"/>
    <property type="project" value="TreeGrafter"/>
</dbReference>
<keyword evidence="3 4" id="KW-0505">Motor protein</keyword>
<feature type="compositionally biased region" description="Low complexity" evidence="6">
    <location>
        <begin position="852"/>
        <end position="890"/>
    </location>
</feature>
<dbReference type="InterPro" id="IPR027417">
    <property type="entry name" value="P-loop_NTPase"/>
</dbReference>
<gene>
    <name evidence="8" type="ORF">Agub_g15486</name>
</gene>
<feature type="region of interest" description="Disordered" evidence="6">
    <location>
        <begin position="1040"/>
        <end position="1098"/>
    </location>
</feature>
<dbReference type="PROSITE" id="PS00411">
    <property type="entry name" value="KINESIN_MOTOR_1"/>
    <property type="match status" value="1"/>
</dbReference>
<feature type="compositionally biased region" description="Low complexity" evidence="6">
    <location>
        <begin position="973"/>
        <end position="982"/>
    </location>
</feature>
<feature type="compositionally biased region" description="Low complexity" evidence="6">
    <location>
        <begin position="908"/>
        <end position="929"/>
    </location>
</feature>
<feature type="compositionally biased region" description="Gly residues" evidence="6">
    <location>
        <begin position="1006"/>
        <end position="1019"/>
    </location>
</feature>
<dbReference type="Proteomes" id="UP001054857">
    <property type="component" value="Unassembled WGS sequence"/>
</dbReference>
<evidence type="ECO:0000256" key="4">
    <source>
        <dbReference type="PROSITE-ProRule" id="PRU00283"/>
    </source>
</evidence>
<feature type="coiled-coil region" evidence="5">
    <location>
        <begin position="445"/>
        <end position="472"/>
    </location>
</feature>
<sequence>MFSPPISALPPGVPPLPSSRGSSLTPLDGLRPFPVPDGPFNASGMMPPPSNRGVRAASANTRPSPLAASGRGAAAAMSPLQANNLSEADNIKVAVRVRPLFPHETERGGTSVVQVSSNTTIKVVVPGPAGTSMQRDFAFHACLGPEVGQADVLHLCGVPQLLDAALAGYNVTIVAYGQTGSGKTYTMSGREEVISSDGYSGGDTQHDGIMTRALQHLFAAMQARKGDTKYGVAASYLEIYNEGIYDLLNLKAKNLPVKWDAALGFYVPGLKQVPCTKIDTMMDVIRTGMQHRHVGSHELNIESSRSHAIMTLTLHATPADPAAADYGAPRMGKISFVDLAGSERLKDTKSEGAMLKETTNINKSLFVLGKVISALAERDSAGTSAHIPYRDSKLTKLLMDCLGGNALALMIACCSPASTAVEETLSTLSYATRAKNIQNRPTVQYDPREAQIANLRREIELLRQENTYLREQVRLGGTAGAASASGFLSDCVSTPLLHGARPAWPPLVPSQPPPQQQLQPGGGTWDGSLAPGGLNSTLGGSSTASSSSHQQQHPHAPWPSLMNPPDSATGSSRDSGREAGGAAAAAVAAAAPLPPRLMSSGRMVTSASPEGYHSRGGTASGGTHLEPLRMSGGEAAAAGVNGAGGGGGGGMTSRRLSLAGPPDDDLMRRLMETQALLSRFSEENGRLAKENDRLRAGRQLLSQEHGEVLDEIELLRSKLVALESAVLSGAQTPNAAKAALLSAVAGGLSRSDSPVCSGSSSPMQPAAAQQQQQVQQMGGGGGGAAGVVGSSGLGGSSGAGGTGLGLGLGSSASPLRGRPDSMNSQGHGASSSPSSSMSLGGPGGQTQVLAGQQQQLQQHPQQHPQQQPQHQQGPNKQQYYQQQHAQQHDQPSSRSAADAYLPPPGSASQQRQEQQQQHCPPQQQQHHQQPQPPPQQQQPQSSHGSNHHPPTSTSTSTTPPHPHPHPHQPAQPHPQQQYPAPANVMSVGTAPGNSGAMRSRTKYGSSGSGSGGGGPGGGGRGDDSIIVADRSKLALLLGDGPVEPAVPVRPLPIKPPEPSYANPAKAHHAQHIQKQLQRSTSNPTSPTGAIPGPGGGVS</sequence>
<dbReference type="Pfam" id="PF00225">
    <property type="entry name" value="Kinesin"/>
    <property type="match status" value="1"/>
</dbReference>
<accession>A0AAD3E3B4</accession>
<name>A0AAD3E3B4_9CHLO</name>
<keyword evidence="1 4" id="KW-0547">Nucleotide-binding</keyword>
<proteinExistence type="inferred from homology"/>
<dbReference type="SUPFAM" id="SSF52540">
    <property type="entry name" value="P-loop containing nucleoside triphosphate hydrolases"/>
    <property type="match status" value="1"/>
</dbReference>
<dbReference type="PANTHER" id="PTHR47969:SF29">
    <property type="entry name" value="KINESIN-LIKE PROTEIN"/>
    <property type="match status" value="1"/>
</dbReference>
<feature type="compositionally biased region" description="Low complexity" evidence="6">
    <location>
        <begin position="751"/>
        <end position="776"/>
    </location>
</feature>
<dbReference type="PROSITE" id="PS50067">
    <property type="entry name" value="KINESIN_MOTOR_2"/>
    <property type="match status" value="1"/>
</dbReference>
<feature type="compositionally biased region" description="Gly residues" evidence="6">
    <location>
        <begin position="641"/>
        <end position="651"/>
    </location>
</feature>
<feature type="region of interest" description="Disordered" evidence="6">
    <location>
        <begin position="804"/>
        <end position="1025"/>
    </location>
</feature>
<dbReference type="InterPro" id="IPR027640">
    <property type="entry name" value="Kinesin-like_fam"/>
</dbReference>
<feature type="domain" description="Kinesin motor" evidence="7">
    <location>
        <begin position="90"/>
        <end position="437"/>
    </location>
</feature>
<feature type="binding site" evidence="4">
    <location>
        <begin position="177"/>
        <end position="184"/>
    </location>
    <ligand>
        <name>ATP</name>
        <dbReference type="ChEBI" id="CHEBI:30616"/>
    </ligand>
</feature>
<protein>
    <recommendedName>
        <fullName evidence="7">Kinesin motor domain-containing protein</fullName>
    </recommendedName>
</protein>
<evidence type="ECO:0000313" key="9">
    <source>
        <dbReference type="Proteomes" id="UP001054857"/>
    </source>
</evidence>
<keyword evidence="5" id="KW-0175">Coiled coil</keyword>
<dbReference type="AlphaFoldDB" id="A0AAD3E3B4"/>
<dbReference type="GO" id="GO:0007018">
    <property type="term" value="P:microtubule-based movement"/>
    <property type="evidence" value="ECO:0007669"/>
    <property type="project" value="InterPro"/>
</dbReference>
<evidence type="ECO:0000313" key="8">
    <source>
        <dbReference type="EMBL" id="GFR52859.1"/>
    </source>
</evidence>
<feature type="compositionally biased region" description="Pro residues" evidence="6">
    <location>
        <begin position="7"/>
        <end position="17"/>
    </location>
</feature>
<feature type="region of interest" description="Disordered" evidence="6">
    <location>
        <begin position="751"/>
        <end position="785"/>
    </location>
</feature>
<evidence type="ECO:0000259" key="7">
    <source>
        <dbReference type="PROSITE" id="PS50067"/>
    </source>
</evidence>
<dbReference type="EMBL" id="BMAR01000074">
    <property type="protein sequence ID" value="GFR52859.1"/>
    <property type="molecule type" value="Genomic_DNA"/>
</dbReference>
<dbReference type="GO" id="GO:0008017">
    <property type="term" value="F:microtubule binding"/>
    <property type="evidence" value="ECO:0007669"/>
    <property type="project" value="InterPro"/>
</dbReference>
<evidence type="ECO:0000256" key="2">
    <source>
        <dbReference type="ARBA" id="ARBA00022840"/>
    </source>
</evidence>
<feature type="compositionally biased region" description="Low complexity" evidence="6">
    <location>
        <begin position="541"/>
        <end position="560"/>
    </location>
</feature>
<dbReference type="PRINTS" id="PR00380">
    <property type="entry name" value="KINESINHEAVY"/>
</dbReference>
<feature type="region of interest" description="Disordered" evidence="6">
    <location>
        <begin position="502"/>
        <end position="583"/>
    </location>
</feature>